<gene>
    <name evidence="1" type="ORF">H9928_03265</name>
</gene>
<organism evidence="1 2">
    <name type="scientific">Candidatus Phocaeicola excrementipullorum</name>
    <dbReference type="NCBI Taxonomy" id="2838731"/>
    <lineage>
        <taxon>Bacteria</taxon>
        <taxon>Pseudomonadati</taxon>
        <taxon>Bacteroidota</taxon>
        <taxon>Bacteroidia</taxon>
        <taxon>Bacteroidales</taxon>
        <taxon>Bacteroidaceae</taxon>
        <taxon>Phocaeicola</taxon>
    </lineage>
</organism>
<dbReference type="AlphaFoldDB" id="A0A948TLB6"/>
<sequence length="136" mass="15431">MCFGLCFPYKKVMFSFRFKDKQNFLNVQEDAALADGNLLPAEMFAGSACGSWAFRLCGMSRQIEEDEPRALHRDSFGRYGCCGWPSAFLDSKLFDNGFRSPEPGEGRGMSFHGEFGSSEFFSYFRIVVVELFSLTF</sequence>
<reference evidence="1" key="2">
    <citation type="submission" date="2021-04" db="EMBL/GenBank/DDBJ databases">
        <authorList>
            <person name="Gilroy R."/>
        </authorList>
    </citation>
    <scope>NUCLEOTIDE SEQUENCE</scope>
    <source>
        <strain evidence="1">8470</strain>
    </source>
</reference>
<reference evidence="1" key="1">
    <citation type="journal article" date="2021" name="PeerJ">
        <title>Extensive microbial diversity within the chicken gut microbiome revealed by metagenomics and culture.</title>
        <authorList>
            <person name="Gilroy R."/>
            <person name="Ravi A."/>
            <person name="Getino M."/>
            <person name="Pursley I."/>
            <person name="Horton D.L."/>
            <person name="Alikhan N.F."/>
            <person name="Baker D."/>
            <person name="Gharbi K."/>
            <person name="Hall N."/>
            <person name="Watson M."/>
            <person name="Adriaenssens E.M."/>
            <person name="Foster-Nyarko E."/>
            <person name="Jarju S."/>
            <person name="Secka A."/>
            <person name="Antonio M."/>
            <person name="Oren A."/>
            <person name="Chaudhuri R.R."/>
            <person name="La Ragione R."/>
            <person name="Hildebrand F."/>
            <person name="Pallen M.J."/>
        </authorList>
    </citation>
    <scope>NUCLEOTIDE SEQUENCE</scope>
    <source>
        <strain evidence="1">8470</strain>
    </source>
</reference>
<dbReference type="Proteomes" id="UP000784286">
    <property type="component" value="Unassembled WGS sequence"/>
</dbReference>
<evidence type="ECO:0000313" key="2">
    <source>
        <dbReference type="Proteomes" id="UP000784286"/>
    </source>
</evidence>
<dbReference type="EMBL" id="JAHLFJ010000032">
    <property type="protein sequence ID" value="MBU3855572.1"/>
    <property type="molecule type" value="Genomic_DNA"/>
</dbReference>
<protein>
    <submittedName>
        <fullName evidence="1">Uncharacterized protein</fullName>
    </submittedName>
</protein>
<accession>A0A948TLB6</accession>
<proteinExistence type="predicted"/>
<name>A0A948TLB6_9BACT</name>
<comment type="caution">
    <text evidence="1">The sequence shown here is derived from an EMBL/GenBank/DDBJ whole genome shotgun (WGS) entry which is preliminary data.</text>
</comment>
<evidence type="ECO:0000313" key="1">
    <source>
        <dbReference type="EMBL" id="MBU3855572.1"/>
    </source>
</evidence>